<protein>
    <recommendedName>
        <fullName evidence="8">Protein-tyrosine-phosphatase</fullName>
    </recommendedName>
</protein>
<dbReference type="AlphaFoldDB" id="A0AAD1XYU9"/>
<dbReference type="PRINTS" id="PR01908">
    <property type="entry name" value="ADSPHPHTASE"/>
</dbReference>
<dbReference type="GO" id="GO:0043409">
    <property type="term" value="P:negative regulation of MAPK cascade"/>
    <property type="evidence" value="ECO:0007669"/>
    <property type="project" value="TreeGrafter"/>
</dbReference>
<comment type="caution">
    <text evidence="6">The sequence shown here is derived from an EMBL/GenBank/DDBJ whole genome shotgun (WGS) entry which is preliminary data.</text>
</comment>
<dbReference type="SUPFAM" id="SSF52799">
    <property type="entry name" value="(Phosphotyrosine protein) phosphatases II"/>
    <property type="match status" value="1"/>
</dbReference>
<evidence type="ECO:0000259" key="4">
    <source>
        <dbReference type="PROSITE" id="PS50054"/>
    </source>
</evidence>
<dbReference type="PANTHER" id="PTHR10159:SF519">
    <property type="entry name" value="DUAL SPECIFICITY PROTEIN PHOSPHATASE MPK3"/>
    <property type="match status" value="1"/>
</dbReference>
<keyword evidence="2" id="KW-0378">Hydrolase</keyword>
<dbReference type="InterPro" id="IPR029021">
    <property type="entry name" value="Prot-tyrosine_phosphatase-like"/>
</dbReference>
<dbReference type="GO" id="GO:0017017">
    <property type="term" value="F:MAP kinase tyrosine/serine/threonine phosphatase activity"/>
    <property type="evidence" value="ECO:0007669"/>
    <property type="project" value="InterPro"/>
</dbReference>
<feature type="domain" description="Tyrosine-protein phosphatase" evidence="4">
    <location>
        <begin position="25"/>
        <end position="174"/>
    </location>
</feature>
<dbReference type="InterPro" id="IPR020422">
    <property type="entry name" value="TYR_PHOSPHATASE_DUAL_dom"/>
</dbReference>
<evidence type="ECO:0000256" key="3">
    <source>
        <dbReference type="ARBA" id="ARBA00022912"/>
    </source>
</evidence>
<dbReference type="Gene3D" id="3.90.190.10">
    <property type="entry name" value="Protein tyrosine phosphatase superfamily"/>
    <property type="match status" value="1"/>
</dbReference>
<evidence type="ECO:0000313" key="6">
    <source>
        <dbReference type="EMBL" id="CAI2381438.1"/>
    </source>
</evidence>
<dbReference type="InterPro" id="IPR016130">
    <property type="entry name" value="Tyr_Pase_AS"/>
</dbReference>
<proteinExistence type="inferred from homology"/>
<dbReference type="CDD" id="cd14498">
    <property type="entry name" value="DSP"/>
    <property type="match status" value="1"/>
</dbReference>
<dbReference type="SMART" id="SM00195">
    <property type="entry name" value="DSPc"/>
    <property type="match status" value="1"/>
</dbReference>
<name>A0AAD1XYU9_EUPCR</name>
<evidence type="ECO:0000313" key="7">
    <source>
        <dbReference type="Proteomes" id="UP001295684"/>
    </source>
</evidence>
<comment type="similarity">
    <text evidence="1">Belongs to the protein-tyrosine phosphatase family. Non-receptor class dual specificity subfamily.</text>
</comment>
<evidence type="ECO:0000256" key="1">
    <source>
        <dbReference type="ARBA" id="ARBA00008601"/>
    </source>
</evidence>
<feature type="domain" description="Tyrosine specific protein phosphatases" evidence="5">
    <location>
        <begin position="90"/>
        <end position="153"/>
    </location>
</feature>
<dbReference type="GO" id="GO:0005737">
    <property type="term" value="C:cytoplasm"/>
    <property type="evidence" value="ECO:0007669"/>
    <property type="project" value="TreeGrafter"/>
</dbReference>
<keyword evidence="7" id="KW-1185">Reference proteome</keyword>
<dbReference type="PROSITE" id="PS50056">
    <property type="entry name" value="TYR_PHOSPHATASE_2"/>
    <property type="match status" value="1"/>
</dbReference>
<gene>
    <name evidence="6" type="ORF">ECRASSUSDP1_LOCUS22894</name>
</gene>
<dbReference type="GO" id="GO:0033550">
    <property type="term" value="F:MAP kinase tyrosine phosphatase activity"/>
    <property type="evidence" value="ECO:0007669"/>
    <property type="project" value="TreeGrafter"/>
</dbReference>
<evidence type="ECO:0000256" key="2">
    <source>
        <dbReference type="ARBA" id="ARBA00022801"/>
    </source>
</evidence>
<dbReference type="PROSITE" id="PS50054">
    <property type="entry name" value="TYR_PHOSPHATASE_DUAL"/>
    <property type="match status" value="1"/>
</dbReference>
<evidence type="ECO:0008006" key="8">
    <source>
        <dbReference type="Google" id="ProtNLM"/>
    </source>
</evidence>
<reference evidence="6" key="1">
    <citation type="submission" date="2023-07" db="EMBL/GenBank/DDBJ databases">
        <authorList>
            <consortium name="AG Swart"/>
            <person name="Singh M."/>
            <person name="Singh A."/>
            <person name="Seah K."/>
            <person name="Emmerich C."/>
        </authorList>
    </citation>
    <scope>NUCLEOTIDE SEQUENCE</scope>
    <source>
        <strain evidence="6">DP1</strain>
    </source>
</reference>
<dbReference type="PANTHER" id="PTHR10159">
    <property type="entry name" value="DUAL SPECIFICITY PROTEIN PHOSPHATASE"/>
    <property type="match status" value="1"/>
</dbReference>
<sequence>MESSEDEILARLTEDLEKQGIYKRDIDKIEEGLFLGNSYAAHNKDLLDSLGITHILNITNGIVNKFKRNFKYHTIPVEDAASEDIKSHFTEAIEFIETALEEQKLDCDSAVRNKVLVHCKAGYSRSATIVTAYFMHKYKIPYFEAIERIREKREIDPRKGFKKQLYQFQVEKIGMEDLPSEEDPAYFKEEGSHHFF</sequence>
<dbReference type="Proteomes" id="UP001295684">
    <property type="component" value="Unassembled WGS sequence"/>
</dbReference>
<keyword evidence="3" id="KW-0904">Protein phosphatase</keyword>
<dbReference type="EMBL" id="CAMPGE010023503">
    <property type="protein sequence ID" value="CAI2381438.1"/>
    <property type="molecule type" value="Genomic_DNA"/>
</dbReference>
<dbReference type="InterPro" id="IPR000387">
    <property type="entry name" value="Tyr_Pase_dom"/>
</dbReference>
<dbReference type="PROSITE" id="PS00383">
    <property type="entry name" value="TYR_PHOSPHATASE_1"/>
    <property type="match status" value="1"/>
</dbReference>
<dbReference type="Pfam" id="PF00782">
    <property type="entry name" value="DSPc"/>
    <property type="match status" value="1"/>
</dbReference>
<dbReference type="InterPro" id="IPR000340">
    <property type="entry name" value="Dual-sp_phosphatase_cat-dom"/>
</dbReference>
<dbReference type="PRINTS" id="PR01910">
    <property type="entry name" value="ADSPHPHTASEB"/>
</dbReference>
<dbReference type="InterPro" id="IPR020420">
    <property type="entry name" value="Atypical_DUSP_subfamB"/>
</dbReference>
<organism evidence="6 7">
    <name type="scientific">Euplotes crassus</name>
    <dbReference type="NCBI Taxonomy" id="5936"/>
    <lineage>
        <taxon>Eukaryota</taxon>
        <taxon>Sar</taxon>
        <taxon>Alveolata</taxon>
        <taxon>Ciliophora</taxon>
        <taxon>Intramacronucleata</taxon>
        <taxon>Spirotrichea</taxon>
        <taxon>Hypotrichia</taxon>
        <taxon>Euplotida</taxon>
        <taxon>Euplotidae</taxon>
        <taxon>Moneuplotes</taxon>
    </lineage>
</organism>
<dbReference type="GO" id="GO:0008330">
    <property type="term" value="F:protein tyrosine/threonine phosphatase activity"/>
    <property type="evidence" value="ECO:0007669"/>
    <property type="project" value="TreeGrafter"/>
</dbReference>
<accession>A0AAD1XYU9</accession>
<evidence type="ECO:0000259" key="5">
    <source>
        <dbReference type="PROSITE" id="PS50056"/>
    </source>
</evidence>